<reference evidence="2 3" key="1">
    <citation type="journal article" date="2014" name="PLoS ONE">
        <title>Genome Sequence of Candidatus Nitrososphaera evergladensis from Group I.1b Enriched from Everglades Soil Reveals Novel Genomic Features of the Ammonia-Oxidizing Archaea.</title>
        <authorList>
            <person name="Zhalnina K.V."/>
            <person name="Dias R."/>
            <person name="Leonard M.T."/>
            <person name="Dorr de Quadros P."/>
            <person name="Camargo F.A."/>
            <person name="Drew J.C."/>
            <person name="Farmerie W.G."/>
            <person name="Daroub S.H."/>
            <person name="Triplett E.W."/>
        </authorList>
    </citation>
    <scope>NUCLEOTIDE SEQUENCE [LARGE SCALE GENOMIC DNA]</scope>
    <source>
        <strain evidence="2 3">SR1</strain>
    </source>
</reference>
<protein>
    <submittedName>
        <fullName evidence="2">Uncharacterized protein</fullName>
    </submittedName>
</protein>
<dbReference type="Proteomes" id="UP000028194">
    <property type="component" value="Chromosome"/>
</dbReference>
<feature type="region of interest" description="Disordered" evidence="1">
    <location>
        <begin position="35"/>
        <end position="63"/>
    </location>
</feature>
<evidence type="ECO:0000256" key="1">
    <source>
        <dbReference type="SAM" id="MobiDB-lite"/>
    </source>
</evidence>
<name>A0A075MZI3_9ARCH</name>
<dbReference type="EMBL" id="CP007174">
    <property type="protein sequence ID" value="AIF84659.1"/>
    <property type="molecule type" value="Genomic_DNA"/>
</dbReference>
<dbReference type="AlphaFoldDB" id="A0A075MZI3"/>
<feature type="compositionally biased region" description="Gly residues" evidence="1">
    <location>
        <begin position="42"/>
        <end position="55"/>
    </location>
</feature>
<organism evidence="2 3">
    <name type="scientific">Candidatus Nitrososphaera evergladensis SR1</name>
    <dbReference type="NCBI Taxonomy" id="1459636"/>
    <lineage>
        <taxon>Archaea</taxon>
        <taxon>Nitrososphaerota</taxon>
        <taxon>Nitrososphaeria</taxon>
        <taxon>Nitrososphaerales</taxon>
        <taxon>Nitrososphaeraceae</taxon>
        <taxon>Nitrososphaera</taxon>
    </lineage>
</organism>
<evidence type="ECO:0000313" key="3">
    <source>
        <dbReference type="Proteomes" id="UP000028194"/>
    </source>
</evidence>
<dbReference type="KEGG" id="nev:NTE_02616"/>
<evidence type="ECO:0000313" key="2">
    <source>
        <dbReference type="EMBL" id="AIF84659.1"/>
    </source>
</evidence>
<keyword evidence="3" id="KW-1185">Reference proteome</keyword>
<gene>
    <name evidence="2" type="ORF">NTE_02616</name>
</gene>
<accession>A0A075MZI3</accession>
<proteinExistence type="predicted"/>
<sequence length="103" mass="10185">MSSNQTTKIVLTGVVLLALAAMITAAVVSPDLAFARSSHSHGGNGGHGGDGGDGGDAFCPGRDNECDGGDGGGDAFCPGRDNGCDGGDFCPGHDRDCTDERGE</sequence>
<dbReference type="HOGENOM" id="CLU_2257228_0_0_2"/>